<feature type="transmembrane region" description="Helical" evidence="1">
    <location>
        <begin position="390"/>
        <end position="411"/>
    </location>
</feature>
<keyword evidence="1" id="KW-0812">Transmembrane</keyword>
<accession>A0A0W8FL63</accession>
<feature type="transmembrane region" description="Helical" evidence="1">
    <location>
        <begin position="331"/>
        <end position="350"/>
    </location>
</feature>
<sequence>MTKLKLLIGQWLAQTTRKLRNNFYIYLGVLLTLFVLIDAGIFHVGENMRQKAFDLMVRSRLIMPKPDKDIVIVDINEASLAAMAKDFGRYPWPRQVFGEFLENIEAQNPKAIIFDILFSDADVANPDSDAYFDNAIVATNNTFFPFIRLSEDQDRLSNVTPSMIPGVKEMIPDKADKKATMSVILPYFPAAINSGRLGFNNIYPDKDGIVREYNLYRNDYGWKVPSLPFSVGIMLGYNLPDKQNFLLNWRGKPFTYHYVTFSDVMLDLSSKEKKRPQNEFTGKTVIIGSTAPSLFDLKATPMAKIYPGVEVLATAIDNVKHGDYLRVWRGALSYILFSLLLIWSTAAAFYKQVDRDKLNKIFSSSQIGLLIISYVIINVTNTYLDLSGPIIWAVAYFSIAKVYALANDLALQRWLAFGVKMSEGGSKALIMPILVESKEPLGDALLKKLKRRIELSCKTPNTVDVLKGSQSGIWGLFGDMAVVCWTYADKQEEYEKQAKNDADQLASQMSLILIDIGLPGNTKIRYTKHEGGLAHGIPLANQWRSLFAQAVIKLEHMGREE</sequence>
<organism evidence="3">
    <name type="scientific">hydrocarbon metagenome</name>
    <dbReference type="NCBI Taxonomy" id="938273"/>
    <lineage>
        <taxon>unclassified sequences</taxon>
        <taxon>metagenomes</taxon>
        <taxon>ecological metagenomes</taxon>
    </lineage>
</organism>
<evidence type="ECO:0000313" key="3">
    <source>
        <dbReference type="EMBL" id="KUG21656.1"/>
    </source>
</evidence>
<feature type="transmembrane region" description="Helical" evidence="1">
    <location>
        <begin position="362"/>
        <end position="384"/>
    </location>
</feature>
<protein>
    <submittedName>
        <fullName evidence="3">Adenylate cyclase</fullName>
        <ecNumber evidence="3">4.6.1.1</ecNumber>
    </submittedName>
</protein>
<dbReference type="EC" id="4.6.1.1" evidence="3"/>
<dbReference type="Pfam" id="PF05226">
    <property type="entry name" value="CHASE2"/>
    <property type="match status" value="1"/>
</dbReference>
<dbReference type="AlphaFoldDB" id="A0A0W8FL63"/>
<evidence type="ECO:0000259" key="2">
    <source>
        <dbReference type="SMART" id="SM01080"/>
    </source>
</evidence>
<gene>
    <name evidence="3" type="ORF">ASZ90_008577</name>
</gene>
<dbReference type="GO" id="GO:0004016">
    <property type="term" value="F:adenylate cyclase activity"/>
    <property type="evidence" value="ECO:0007669"/>
    <property type="project" value="UniProtKB-EC"/>
</dbReference>
<keyword evidence="3" id="KW-0456">Lyase</keyword>
<proteinExistence type="predicted"/>
<dbReference type="EMBL" id="LNQE01001034">
    <property type="protein sequence ID" value="KUG21656.1"/>
    <property type="molecule type" value="Genomic_DNA"/>
</dbReference>
<dbReference type="InterPro" id="IPR007890">
    <property type="entry name" value="CHASE2"/>
</dbReference>
<keyword evidence="1" id="KW-1133">Transmembrane helix</keyword>
<keyword evidence="1" id="KW-0472">Membrane</keyword>
<feature type="domain" description="CHASE2" evidence="2">
    <location>
        <begin position="45"/>
        <end position="348"/>
    </location>
</feature>
<comment type="caution">
    <text evidence="3">The sequence shown here is derived from an EMBL/GenBank/DDBJ whole genome shotgun (WGS) entry which is preliminary data.</text>
</comment>
<evidence type="ECO:0000256" key="1">
    <source>
        <dbReference type="SAM" id="Phobius"/>
    </source>
</evidence>
<feature type="transmembrane region" description="Helical" evidence="1">
    <location>
        <begin position="23"/>
        <end position="44"/>
    </location>
</feature>
<name>A0A0W8FL63_9ZZZZ</name>
<reference evidence="3" key="1">
    <citation type="journal article" date="2015" name="Proc. Natl. Acad. Sci. U.S.A.">
        <title>Networks of energetic and metabolic interactions define dynamics in microbial communities.</title>
        <authorList>
            <person name="Embree M."/>
            <person name="Liu J.K."/>
            <person name="Al-Bassam M.M."/>
            <person name="Zengler K."/>
        </authorList>
    </citation>
    <scope>NUCLEOTIDE SEQUENCE</scope>
</reference>
<dbReference type="SMART" id="SM01080">
    <property type="entry name" value="CHASE2"/>
    <property type="match status" value="1"/>
</dbReference>